<dbReference type="EMBL" id="JAAAUY010000307">
    <property type="protein sequence ID" value="KAF9331686.1"/>
    <property type="molecule type" value="Genomic_DNA"/>
</dbReference>
<dbReference type="SMART" id="SM00355">
    <property type="entry name" value="ZnF_C2H2"/>
    <property type="match status" value="2"/>
</dbReference>
<feature type="compositionally biased region" description="Polar residues" evidence="5">
    <location>
        <begin position="1"/>
        <end position="11"/>
    </location>
</feature>
<name>A0A9P5SMK3_9FUNG</name>
<organism evidence="7 8">
    <name type="scientific">Podila minutissima</name>
    <dbReference type="NCBI Taxonomy" id="64525"/>
    <lineage>
        <taxon>Eukaryota</taxon>
        <taxon>Fungi</taxon>
        <taxon>Fungi incertae sedis</taxon>
        <taxon>Mucoromycota</taxon>
        <taxon>Mortierellomycotina</taxon>
        <taxon>Mortierellomycetes</taxon>
        <taxon>Mortierellales</taxon>
        <taxon>Mortierellaceae</taxon>
        <taxon>Podila</taxon>
    </lineage>
</organism>
<dbReference type="Gene3D" id="3.30.160.60">
    <property type="entry name" value="Classic Zinc Finger"/>
    <property type="match status" value="2"/>
</dbReference>
<dbReference type="FunFam" id="3.30.160.60:FF:002343">
    <property type="entry name" value="Zinc finger protein 33A"/>
    <property type="match status" value="1"/>
</dbReference>
<feature type="compositionally biased region" description="Basic and acidic residues" evidence="5">
    <location>
        <begin position="440"/>
        <end position="464"/>
    </location>
</feature>
<evidence type="ECO:0000256" key="5">
    <source>
        <dbReference type="SAM" id="MobiDB-lite"/>
    </source>
</evidence>
<dbReference type="InterPro" id="IPR036236">
    <property type="entry name" value="Znf_C2H2_sf"/>
</dbReference>
<comment type="caution">
    <text evidence="7">The sequence shown here is derived from an EMBL/GenBank/DDBJ whole genome shotgun (WGS) entry which is preliminary data.</text>
</comment>
<sequence length="464" mass="51132">MASSTSTNTAHRPSHHRQEHSDHVDTSSHESYNSSSSNTSSKQVSPAPSNRSDSNSNPDYPAMKGSKGKLFQCSGFGDCRMVFTRSEHLARHARKHTGEKPFQCVVDGCTRMFSRFDNMVQHTQTHTKGARRESSAGIASKIAIESRRKSEAGSPSGGHTGKATKTKRGPSSSSETKGRKNRVQSMPLLNFGSTKDNSSSLTSVPLSPITGSSKSSSPGLSVPKEDTGRDKKKNQASAGVSWYASKLHHSFDQSLSYGRVNLDHLPPLGRDYMDDCNSYNRSRHPLSPERSSHSEEDDDYEDSHYQSNYRQWGGMVDSMDVTLPPLRSSNDSTSTRLPSISRGYSHNMNYMGPEQPIVRRLSLAELEMPIDESIKSLSQEPEQRVVVLPKHDGVGVSEDELHALEAFGQLWSQGRDYVSGPDDPTLVKIKMEDLSAPGLDHGRRSPRGDAKGFRDDSKMTMDLD</sequence>
<accession>A0A9P5SMK3</accession>
<evidence type="ECO:0000259" key="6">
    <source>
        <dbReference type="PROSITE" id="PS50157"/>
    </source>
</evidence>
<gene>
    <name evidence="7" type="ORF">BG006_005465</name>
</gene>
<keyword evidence="2 4" id="KW-0863">Zinc-finger</keyword>
<feature type="compositionally biased region" description="Basic and acidic residues" evidence="5">
    <location>
        <begin position="19"/>
        <end position="28"/>
    </location>
</feature>
<dbReference type="PANTHER" id="PTHR23235:SF127">
    <property type="entry name" value="TRANSCRIPTION FACTOR, PUTATIVE (AFU_ORTHOLOGUE AFUA_3G09820)-RELATED"/>
    <property type="match status" value="1"/>
</dbReference>
<dbReference type="GO" id="GO:0000981">
    <property type="term" value="F:DNA-binding transcription factor activity, RNA polymerase II-specific"/>
    <property type="evidence" value="ECO:0007669"/>
    <property type="project" value="TreeGrafter"/>
</dbReference>
<feature type="compositionally biased region" description="Polar residues" evidence="5">
    <location>
        <begin position="191"/>
        <end position="204"/>
    </location>
</feature>
<dbReference type="PROSITE" id="PS00028">
    <property type="entry name" value="ZINC_FINGER_C2H2_1"/>
    <property type="match status" value="1"/>
</dbReference>
<evidence type="ECO:0000256" key="3">
    <source>
        <dbReference type="ARBA" id="ARBA00022833"/>
    </source>
</evidence>
<dbReference type="Proteomes" id="UP000696485">
    <property type="component" value="Unassembled WGS sequence"/>
</dbReference>
<evidence type="ECO:0000313" key="8">
    <source>
        <dbReference type="Proteomes" id="UP000696485"/>
    </source>
</evidence>
<proteinExistence type="predicted"/>
<dbReference type="PROSITE" id="PS50157">
    <property type="entry name" value="ZINC_FINGER_C2H2_2"/>
    <property type="match status" value="2"/>
</dbReference>
<keyword evidence="3" id="KW-0862">Zinc</keyword>
<feature type="domain" description="C2H2-type" evidence="6">
    <location>
        <begin position="102"/>
        <end position="127"/>
    </location>
</feature>
<dbReference type="GO" id="GO:0008270">
    <property type="term" value="F:zinc ion binding"/>
    <property type="evidence" value="ECO:0007669"/>
    <property type="project" value="UniProtKB-KW"/>
</dbReference>
<evidence type="ECO:0000256" key="4">
    <source>
        <dbReference type="PROSITE-ProRule" id="PRU00042"/>
    </source>
</evidence>
<feature type="region of interest" description="Disordered" evidence="5">
    <location>
        <begin position="433"/>
        <end position="464"/>
    </location>
</feature>
<feature type="region of interest" description="Disordered" evidence="5">
    <location>
        <begin position="276"/>
        <end position="302"/>
    </location>
</feature>
<protein>
    <recommendedName>
        <fullName evidence="6">C2H2-type domain-containing protein</fullName>
    </recommendedName>
</protein>
<dbReference type="PANTHER" id="PTHR23235">
    <property type="entry name" value="KRUEPPEL-LIKE TRANSCRIPTION FACTOR"/>
    <property type="match status" value="1"/>
</dbReference>
<dbReference type="AlphaFoldDB" id="A0A9P5SMK3"/>
<evidence type="ECO:0000313" key="7">
    <source>
        <dbReference type="EMBL" id="KAF9331686.1"/>
    </source>
</evidence>
<evidence type="ECO:0000256" key="1">
    <source>
        <dbReference type="ARBA" id="ARBA00022723"/>
    </source>
</evidence>
<keyword evidence="1" id="KW-0479">Metal-binding</keyword>
<reference evidence="7" key="1">
    <citation type="journal article" date="2020" name="Fungal Divers.">
        <title>Resolving the Mortierellaceae phylogeny through synthesis of multi-gene phylogenetics and phylogenomics.</title>
        <authorList>
            <person name="Vandepol N."/>
            <person name="Liber J."/>
            <person name="Desiro A."/>
            <person name="Na H."/>
            <person name="Kennedy M."/>
            <person name="Barry K."/>
            <person name="Grigoriev I.V."/>
            <person name="Miller A.N."/>
            <person name="O'Donnell K."/>
            <person name="Stajich J.E."/>
            <person name="Bonito G."/>
        </authorList>
    </citation>
    <scope>NUCLEOTIDE SEQUENCE</scope>
    <source>
        <strain evidence="7">NVP1</strain>
    </source>
</reference>
<dbReference type="GO" id="GO:0000978">
    <property type="term" value="F:RNA polymerase II cis-regulatory region sequence-specific DNA binding"/>
    <property type="evidence" value="ECO:0007669"/>
    <property type="project" value="TreeGrafter"/>
</dbReference>
<dbReference type="SUPFAM" id="SSF57667">
    <property type="entry name" value="beta-beta-alpha zinc fingers"/>
    <property type="match status" value="1"/>
</dbReference>
<feature type="domain" description="C2H2-type" evidence="6">
    <location>
        <begin position="71"/>
        <end position="101"/>
    </location>
</feature>
<feature type="region of interest" description="Disordered" evidence="5">
    <location>
        <begin position="1"/>
        <end position="64"/>
    </location>
</feature>
<evidence type="ECO:0000256" key="2">
    <source>
        <dbReference type="ARBA" id="ARBA00022771"/>
    </source>
</evidence>
<dbReference type="InterPro" id="IPR013087">
    <property type="entry name" value="Znf_C2H2_type"/>
</dbReference>
<feature type="region of interest" description="Disordered" evidence="5">
    <location>
        <begin position="144"/>
        <end position="235"/>
    </location>
</feature>
<feature type="compositionally biased region" description="Low complexity" evidence="5">
    <location>
        <begin position="29"/>
        <end position="58"/>
    </location>
</feature>
<keyword evidence="8" id="KW-1185">Reference proteome</keyword>
<feature type="compositionally biased region" description="Low complexity" evidence="5">
    <location>
        <begin position="205"/>
        <end position="222"/>
    </location>
</feature>
<dbReference type="Pfam" id="PF00096">
    <property type="entry name" value="zf-C2H2"/>
    <property type="match status" value="1"/>
</dbReference>